<proteinExistence type="predicted"/>
<sequence>MGACLSIDDELHPTSSTASVPPWMTAAIESWRYQPRQKSTMLFRRNKESVPSALAVLLNVDLLRQVGAFQPGISRMIRYLLCRWQRQTGPYAKAHFIVHALPTDHAVDRLFILTQLHQTHAHVLSRTLMDLLAKAGYLECIEYMHKHFRHGCTRNAMDLSAACGHLNIVQFLHIHRTEGCSTGAMDLAAAGGHLDVVQFLHDHRTEGCTQDALHLAAANGHVDVVAFLQTHYFAPSTPNRLHTSCGVDEPLPTGPLSSPAVHVSSPLTAPSSNGYRHEWLALSSYNLRRRRLVLPVVDGPVDGPDDADDQARDDASAVPMALNAMEWAVLHGQIEVVAYLHRLHVDTAAGTSTTSAHVLDLAAQRGHGATTVAYIHEHNLVASS</sequence>
<dbReference type="VEuPathDB" id="FungiDB:H310_10224"/>
<dbReference type="Gene3D" id="1.25.40.20">
    <property type="entry name" value="Ankyrin repeat-containing domain"/>
    <property type="match status" value="2"/>
</dbReference>
<dbReference type="InterPro" id="IPR052050">
    <property type="entry name" value="SecEffector_AnkRepeat"/>
</dbReference>
<dbReference type="InterPro" id="IPR002110">
    <property type="entry name" value="Ankyrin_rpt"/>
</dbReference>
<accession>A0A024TSA1</accession>
<dbReference type="AlphaFoldDB" id="A0A024TSA1"/>
<dbReference type="PANTHER" id="PTHR46586:SF3">
    <property type="entry name" value="ANKYRIN REPEAT-CONTAINING PROTEIN"/>
    <property type="match status" value="1"/>
</dbReference>
<dbReference type="Pfam" id="PF13637">
    <property type="entry name" value="Ank_4"/>
    <property type="match status" value="1"/>
</dbReference>
<gene>
    <name evidence="1" type="ORF">H310_10224</name>
</gene>
<dbReference type="InterPro" id="IPR036770">
    <property type="entry name" value="Ankyrin_rpt-contain_sf"/>
</dbReference>
<dbReference type="RefSeq" id="XP_008874759.1">
    <property type="nucleotide sequence ID" value="XM_008876537.1"/>
</dbReference>
<protein>
    <submittedName>
        <fullName evidence="1">Uncharacterized protein</fullName>
    </submittedName>
</protein>
<reference evidence="1" key="1">
    <citation type="submission" date="2013-12" db="EMBL/GenBank/DDBJ databases">
        <title>The Genome Sequence of Aphanomyces invadans NJM9701.</title>
        <authorList>
            <consortium name="The Broad Institute Genomics Platform"/>
            <person name="Russ C."/>
            <person name="Tyler B."/>
            <person name="van West P."/>
            <person name="Dieguez-Uribeondo J."/>
            <person name="Young S.K."/>
            <person name="Zeng Q."/>
            <person name="Gargeya S."/>
            <person name="Fitzgerald M."/>
            <person name="Abouelleil A."/>
            <person name="Alvarado L."/>
            <person name="Chapman S.B."/>
            <person name="Gainer-Dewar J."/>
            <person name="Goldberg J."/>
            <person name="Griggs A."/>
            <person name="Gujja S."/>
            <person name="Hansen M."/>
            <person name="Howarth C."/>
            <person name="Imamovic A."/>
            <person name="Ireland A."/>
            <person name="Larimer J."/>
            <person name="McCowan C."/>
            <person name="Murphy C."/>
            <person name="Pearson M."/>
            <person name="Poon T.W."/>
            <person name="Priest M."/>
            <person name="Roberts A."/>
            <person name="Saif S."/>
            <person name="Shea T."/>
            <person name="Sykes S."/>
            <person name="Wortman J."/>
            <person name="Nusbaum C."/>
            <person name="Birren B."/>
        </authorList>
    </citation>
    <scope>NUCLEOTIDE SEQUENCE [LARGE SCALE GENOMIC DNA]</scope>
    <source>
        <strain evidence="1">NJM9701</strain>
    </source>
</reference>
<dbReference type="OrthoDB" id="66751at2759"/>
<dbReference type="EMBL" id="KI913976">
    <property type="protein sequence ID" value="ETV96496.1"/>
    <property type="molecule type" value="Genomic_DNA"/>
</dbReference>
<dbReference type="GeneID" id="20087274"/>
<organism evidence="1">
    <name type="scientific">Aphanomyces invadans</name>
    <dbReference type="NCBI Taxonomy" id="157072"/>
    <lineage>
        <taxon>Eukaryota</taxon>
        <taxon>Sar</taxon>
        <taxon>Stramenopiles</taxon>
        <taxon>Oomycota</taxon>
        <taxon>Saprolegniomycetes</taxon>
        <taxon>Saprolegniales</taxon>
        <taxon>Verrucalvaceae</taxon>
        <taxon>Aphanomyces</taxon>
    </lineage>
</organism>
<name>A0A024TSA1_9STRA</name>
<dbReference type="PANTHER" id="PTHR46586">
    <property type="entry name" value="ANKYRIN REPEAT-CONTAINING PROTEIN"/>
    <property type="match status" value="1"/>
</dbReference>
<dbReference type="SUPFAM" id="SSF48403">
    <property type="entry name" value="Ankyrin repeat"/>
    <property type="match status" value="1"/>
</dbReference>
<dbReference type="SMART" id="SM00248">
    <property type="entry name" value="ANK"/>
    <property type="match status" value="3"/>
</dbReference>
<evidence type="ECO:0000313" key="1">
    <source>
        <dbReference type="EMBL" id="ETV96496.1"/>
    </source>
</evidence>